<sequence>MENPITFRPQPRSKRTYGVSIKYFDEDQVVPSKRVDFQVVIGIEQYKNEDRTWQLTIDRKELFINQHEPDLISEQLAALAMSALYPVKVDVNFKNEIFRGIVNHGEIVKRWADKAELLSDKYAGDYTALFIKKMNASLSDPSEVERALGLDMFWSAFFHPQYLNYGEGLSLDVDFYFPIVPYQKTRFSGKQLLTPDYTDYNTYQVNFRAADAIPDEIKWNDRSTQVLINAKFDLDRDGGLLKNVIVNWGIYHRSGINAGRRIQFSAYEINTGSEKINVVDNMAVQATQPVVEKKGFWERILG</sequence>
<keyword evidence="2" id="KW-1185">Reference proteome</keyword>
<comment type="caution">
    <text evidence="1">The sequence shown here is derived from an EMBL/GenBank/DDBJ whole genome shotgun (WGS) entry which is preliminary data.</text>
</comment>
<proteinExistence type="predicted"/>
<dbReference type="AlphaFoldDB" id="A0A4R6IEJ0"/>
<organism evidence="1 2">
    <name type="scientific">Pedobacter duraquae</name>
    <dbReference type="NCBI Taxonomy" id="425511"/>
    <lineage>
        <taxon>Bacteria</taxon>
        <taxon>Pseudomonadati</taxon>
        <taxon>Bacteroidota</taxon>
        <taxon>Sphingobacteriia</taxon>
        <taxon>Sphingobacteriales</taxon>
        <taxon>Sphingobacteriaceae</taxon>
        <taxon>Pedobacter</taxon>
    </lineage>
</organism>
<evidence type="ECO:0000313" key="2">
    <source>
        <dbReference type="Proteomes" id="UP000295499"/>
    </source>
</evidence>
<dbReference type="Proteomes" id="UP000295499">
    <property type="component" value="Unassembled WGS sequence"/>
</dbReference>
<accession>A0A4R6IEJ0</accession>
<dbReference type="EMBL" id="SNWM01000004">
    <property type="protein sequence ID" value="TDO20713.1"/>
    <property type="molecule type" value="Genomic_DNA"/>
</dbReference>
<reference evidence="1 2" key="1">
    <citation type="submission" date="2019-03" db="EMBL/GenBank/DDBJ databases">
        <title>Genomic Encyclopedia of Archaeal and Bacterial Type Strains, Phase II (KMG-II): from individual species to whole genera.</title>
        <authorList>
            <person name="Goeker M."/>
        </authorList>
    </citation>
    <scope>NUCLEOTIDE SEQUENCE [LARGE SCALE GENOMIC DNA]</scope>
    <source>
        <strain evidence="1 2">DSM 19034</strain>
    </source>
</reference>
<dbReference type="RefSeq" id="WP_243732337.1">
    <property type="nucleotide sequence ID" value="NZ_SNWM01000004.1"/>
</dbReference>
<protein>
    <submittedName>
        <fullName evidence="1">Uncharacterized protein</fullName>
    </submittedName>
</protein>
<gene>
    <name evidence="1" type="ORF">CLV32_3346</name>
</gene>
<evidence type="ECO:0000313" key="1">
    <source>
        <dbReference type="EMBL" id="TDO20713.1"/>
    </source>
</evidence>
<name>A0A4R6IEJ0_9SPHI</name>